<organism evidence="3 4">
    <name type="scientific">Dysgonomonas gadei ATCC BAA-286</name>
    <dbReference type="NCBI Taxonomy" id="742766"/>
    <lineage>
        <taxon>Bacteria</taxon>
        <taxon>Pseudomonadati</taxon>
        <taxon>Bacteroidota</taxon>
        <taxon>Bacteroidia</taxon>
        <taxon>Bacteroidales</taxon>
        <taxon>Dysgonomonadaceae</taxon>
        <taxon>Dysgonomonas</taxon>
    </lineage>
</organism>
<accession>F5IWX4</accession>
<name>F5IWX4_9BACT</name>
<dbReference type="STRING" id="742766.HMPREF9455_01591"/>
<proteinExistence type="predicted"/>
<dbReference type="GO" id="GO:0005975">
    <property type="term" value="P:carbohydrate metabolic process"/>
    <property type="evidence" value="ECO:0007669"/>
    <property type="project" value="InterPro"/>
</dbReference>
<keyword evidence="4" id="KW-1185">Reference proteome</keyword>
<dbReference type="InterPro" id="IPR054491">
    <property type="entry name" value="MGH1-like_GH"/>
</dbReference>
<evidence type="ECO:0000313" key="4">
    <source>
        <dbReference type="Proteomes" id="UP000004913"/>
    </source>
</evidence>
<evidence type="ECO:0000313" key="3">
    <source>
        <dbReference type="EMBL" id="EGK02321.1"/>
    </source>
</evidence>
<evidence type="ECO:0000259" key="2">
    <source>
        <dbReference type="Pfam" id="PF22422"/>
    </source>
</evidence>
<feature type="domain" description="Mannosylglycerate hydrolase MGH1-like glycoside hydrolase" evidence="2">
    <location>
        <begin position="117"/>
        <end position="441"/>
    </location>
</feature>
<dbReference type="InterPro" id="IPR012341">
    <property type="entry name" value="6hp_glycosidase-like_sf"/>
</dbReference>
<gene>
    <name evidence="3" type="ORF">HMPREF9455_01591</name>
</gene>
<reference evidence="3 4" key="1">
    <citation type="submission" date="2011-04" db="EMBL/GenBank/DDBJ databases">
        <title>The Genome Sequence of Dysgonomonas gadei ATCC BAA-286.</title>
        <authorList>
            <consortium name="The Broad Institute Genome Sequencing Platform"/>
            <person name="Earl A."/>
            <person name="Ward D."/>
            <person name="Feldgarden M."/>
            <person name="Gevers D."/>
            <person name="Pudlo N."/>
            <person name="Martens E."/>
            <person name="Allen-Vercoe E."/>
            <person name="Young S.K."/>
            <person name="Zeng Q."/>
            <person name="Gargeya S."/>
            <person name="Fitzgerald M."/>
            <person name="Haas B."/>
            <person name="Abouelleil A."/>
            <person name="Alvarado L."/>
            <person name="Arachchi H.M."/>
            <person name="Berlin A."/>
            <person name="Brown A."/>
            <person name="Chapman S.B."/>
            <person name="Chen Z."/>
            <person name="Dunbar C."/>
            <person name="Freedman E."/>
            <person name="Gearin G."/>
            <person name="Gellesch M."/>
            <person name="Goldberg J."/>
            <person name="Griggs A."/>
            <person name="Gujja S."/>
            <person name="Heiman D."/>
            <person name="Howarth C."/>
            <person name="Larson L."/>
            <person name="Lui A."/>
            <person name="MacDonald P.J.P."/>
            <person name="Mehta T."/>
            <person name="Montmayeur A."/>
            <person name="Murphy C."/>
            <person name="Neiman D."/>
            <person name="Pearson M."/>
            <person name="Priest M."/>
            <person name="Roberts A."/>
            <person name="Saif S."/>
            <person name="Shea T."/>
            <person name="Shenoy N."/>
            <person name="Sisk P."/>
            <person name="Stolte C."/>
            <person name="Sykes S."/>
            <person name="Yandava C."/>
            <person name="Wortman J."/>
            <person name="Nusbaum C."/>
            <person name="Birren B."/>
        </authorList>
    </citation>
    <scope>NUCLEOTIDE SEQUENCE [LARGE SCALE GENOMIC DNA]</scope>
    <source>
        <strain evidence="3 4">ATCC BAA-286</strain>
    </source>
</reference>
<dbReference type="Gene3D" id="1.50.10.10">
    <property type="match status" value="1"/>
</dbReference>
<dbReference type="EMBL" id="ADLV01000018">
    <property type="protein sequence ID" value="EGK02321.1"/>
    <property type="molecule type" value="Genomic_DNA"/>
</dbReference>
<dbReference type="SUPFAM" id="SSF48208">
    <property type="entry name" value="Six-hairpin glycosidases"/>
    <property type="match status" value="1"/>
</dbReference>
<dbReference type="HOGENOM" id="CLU_016780_1_0_10"/>
<dbReference type="OrthoDB" id="177453at2"/>
<sequence>MILNSLKHIKTAFLLFCAGLVSSFMYGEEVGGIINSEIVDHYVEKFNKYDEELYVQYIPNTEASSFLKSNIPFFECPDTELEEVYYFRWWTYRKNIKKTPGGFIITEFLPDVRWAGKYNGIACSGALHFYEGRWLRDKQYLDDYAHYWFNGGSPRSYSFPLADALYNYYLVTGNDEIVKTLFPDLISNFSEWEKDRYSDKEGLFWQYDVRDGMEHSIGGHGFRATINSYMAADALAISKIAKMLNDTRGLDYAYRSEQIVKKMFDRLWDKDSSFLKVLPLKSDTLCSARELHGYTPWYFNLVGEKYAKAWSFLMSSNHFYAPYGPTTAEQCHPKFRITYKSHPCLWDGPSWPLSTSITLVGLANLLNSQRQAYISQKDYLDLLKVYAHSHTLKKENGTQVRWIDENIDPYTGDWIVREIMKDKENVPRENPKERGKDYNHSSFCDLIISGLVGVRPQEDNSVVINPLLPDNTWEYFCLDRVSYKGRQLTVLYDKSGKKYNKGKGLMLYVDGKKVVSSPTLSKLNYKMKK</sequence>
<protein>
    <recommendedName>
        <fullName evidence="5">Alpha-L-rhamnosidase six-hairpin glycosidase domain-containing protein</fullName>
    </recommendedName>
</protein>
<dbReference type="InterPro" id="IPR005194">
    <property type="entry name" value="Glyco_hydro_65_C"/>
</dbReference>
<dbReference type="InterPro" id="IPR008928">
    <property type="entry name" value="6-hairpin_glycosidase_sf"/>
</dbReference>
<evidence type="ECO:0008006" key="5">
    <source>
        <dbReference type="Google" id="ProtNLM"/>
    </source>
</evidence>
<evidence type="ECO:0000259" key="1">
    <source>
        <dbReference type="Pfam" id="PF03633"/>
    </source>
</evidence>
<dbReference type="eggNOG" id="COG3408">
    <property type="taxonomic scope" value="Bacteria"/>
</dbReference>
<comment type="caution">
    <text evidence="3">The sequence shown here is derived from an EMBL/GenBank/DDBJ whole genome shotgun (WGS) entry which is preliminary data.</text>
</comment>
<dbReference type="Proteomes" id="UP000004913">
    <property type="component" value="Unassembled WGS sequence"/>
</dbReference>
<dbReference type="AlphaFoldDB" id="F5IWX4"/>
<dbReference type="Pfam" id="PF03633">
    <property type="entry name" value="Glyco_hydro_65C"/>
    <property type="match status" value="1"/>
</dbReference>
<dbReference type="Pfam" id="PF22422">
    <property type="entry name" value="MGH1-like_GH"/>
    <property type="match status" value="1"/>
</dbReference>
<feature type="domain" description="Glycoside hydrolase family 65 C-terminal" evidence="1">
    <location>
        <begin position="458"/>
        <end position="515"/>
    </location>
</feature>